<dbReference type="InterPro" id="IPR029787">
    <property type="entry name" value="Nucleotide_cyclase"/>
</dbReference>
<dbReference type="GO" id="GO:0035556">
    <property type="term" value="P:intracellular signal transduction"/>
    <property type="evidence" value="ECO:0007669"/>
    <property type="project" value="InterPro"/>
</dbReference>
<dbReference type="GO" id="GO:0004016">
    <property type="term" value="F:adenylate cyclase activity"/>
    <property type="evidence" value="ECO:0007669"/>
    <property type="project" value="TreeGrafter"/>
</dbReference>
<keyword evidence="2" id="KW-0067">ATP-binding</keyword>
<feature type="region of interest" description="Disordered" evidence="4">
    <location>
        <begin position="851"/>
        <end position="883"/>
    </location>
</feature>
<dbReference type="PROSITE" id="PS50125">
    <property type="entry name" value="GUANYLATE_CYCLASE_2"/>
    <property type="match status" value="2"/>
</dbReference>
<dbReference type="SUPFAM" id="SSF52540">
    <property type="entry name" value="P-loop containing nucleoside triphosphate hydrolases"/>
    <property type="match status" value="1"/>
</dbReference>
<feature type="compositionally biased region" description="Polar residues" evidence="4">
    <location>
        <begin position="1462"/>
        <end position="1473"/>
    </location>
</feature>
<sequence>MGITKTTSPERLGSIDTQFRIWNMARITESKRQTWRGRSRSKTPIPFTEMVWEDVVFPTIAPITKMRGLNLSLKQTKILATLLPNEIIKLTDISKDSINTFAGVLLLADVSGFTSLCEKYKGFGKSGSDKLTATLNNYLGAMVEVIYKHNGDVLKFSGDAILALWKLENHEYMYSLIHRVISCALYIQNSMGVYETDVKVLLRVKLAISAGNMTFTVIGNDNSRHYLIAGAPVNEVKAAEKACTSGEVILAFSAWGHLSPVNYEHTWKDEEHVKIIRIIYNPENAKREILRAEFGYHNKERSAKEVKKKIGISSNNAEVTVREIVDEVTKRELSSDLRTFLIPSVIQQIDADLPMEYLSEMRNISIMFINIVPNKLHTNALIDMVDKAFVIICSLVYKSMGSVNKVSLFDKDVMVLVIYGLRGFNHEGEVAVCLKCAYDIKEACCSLDGVYSVSIGVTTGTAYCGVVGHPLRREYTVMGPVVNKAARLMCNYPGKVTCDRDTFLFSNLASRFFTIQEKKSLKGIEDSGLIYEYSKKRGKNTLATANDGMYPILERLEEMNIFRSILQSLKTHDCWQKALLLSGPPRIGKTRLLDEMILEAYQKGFQPIVIVLHNVHSTMAYGTAQYIIKQILEIPDSASVDDKEDILSRVLENHAPLSDFWYLNEVMNVKFPKATNISSESAPKFEKIKKLFQIILTFGTKSMLLTIDDIEYCDELSWKLIMSIIDSRIKFLIMTMPSRLKPEVARVLIFPPEVEAHISRLTLKGLTPDSLATLACQILNTRAIPVELERVLILKSNGNPGWCERYLISLTQSNVLKVLEIPIWQIKSLGMIIPNENKLIREQLQHFDNRPSEMAHERQGSFDNVTESTEDKENEKDKLSKQASVHKVVKEKGISHFSETYQYRRSNLLNVEDAYEDFRQRIQLVRKLPKLLTDRGKSLHDLREYSERNLNTKEKVKTLTFEDERKHVNYRESITRKMKLAEQAQNESDGLPVHGKASEILEGTSGPVIDEPLKRVISEIHWRFKKSSQPVTVGYQLVRDNKIVLRSLTDVRDIEMARPMVSKSAENFINRSQPFKCKVETEEKLLHAIYQSNEYPPSILWKTYTQQLVEDSVKIFIRKKTTEAAMSKKKKLIVRDGNRNLSAGNVRRQIQSADLSTRELALAQNKDIKMDLKARERLFNGKGRRKDSIELAQDKSRLDRKGEPSSTKVEENKLLQNRAYRISLLFNKNEHQSRTHHHILSKAQEKRKSRVLNLFKGFKPRTDIRQSPTESYVDITNELEDNNETISAVLINPKVNIEEVTSPECFVGIIMSAFDCLGPYEQLLLKCGSVLGEKFSRKMLNIIMHNPNPYITAEAMKRLFEMRILCCGSDPNEYNPTDVCKCLCPLQITDIIDDTLPDYSYCHVLVFVYSGFRSTLYELIPLDQKREFHIRAVEFLEKEQIYCSSCAKLNRILTSASFDDHSISTQSGVSMRSSSRRKTSASEGRDSTTFVPKEDEKDQSTLLLPNILPSFQKCECLVLKADALKQLIDHSVSAGLKKKEFEFVTNYCSILIALGEFDEARKLLGEMESKLKETFENSVKRSERKLMEGRLQLLLGYLSLETGALKKAYMHLMNALNHFGSKFIPLFPFESFQYLHEYIIQNFRHNNNVSAQKDKFIGQQDFTEICLSLLSNVFMMQEKWALARTVGLRSLNNLRSKDDNFIELCNSYSNIIDIYRHFGQFKACRKFEVDISKSCIANFQYKTALELVAVGRLNCSILNTRIISGYLNIAARLGEYALKISQNVSFYTVESYIISQVAQVKMMIGKLNKAAVLIIRLPVQDIWYHILSLDFALETGFLISSPEQSLDFITNSIFSGRILDNSLKRRAISVIYVWLSRTRRFEEADMWYKRMPSPPHTPVPGDTINSMVTIVKILEGDMLTLSFTKMHDPTRYSALYKKVTMTIKALDKSTKKTEFIIPRFLHLKAFHFYLLNNFAKAMAIMRKASRICHTHGNILEQTWIEHNLAVWSSTENFDKEYWINSVKFGKLIKWCESHSKLSWKKYMYTLDYYHT</sequence>
<dbReference type="Pfam" id="PF00211">
    <property type="entry name" value="Guanylate_cyc"/>
    <property type="match status" value="2"/>
</dbReference>
<evidence type="ECO:0000259" key="5">
    <source>
        <dbReference type="PROSITE" id="PS50125"/>
    </source>
</evidence>
<dbReference type="PANTHER" id="PTHR16305">
    <property type="entry name" value="TESTICULAR SOLUBLE ADENYLYL CYCLASE"/>
    <property type="match status" value="1"/>
</dbReference>
<dbReference type="GO" id="GO:0005524">
    <property type="term" value="F:ATP binding"/>
    <property type="evidence" value="ECO:0007669"/>
    <property type="project" value="UniProtKB-KW"/>
</dbReference>
<dbReference type="FunFam" id="3.30.70.1230:FF:000021">
    <property type="entry name" value="Adenylate cyclase type 10"/>
    <property type="match status" value="1"/>
</dbReference>
<gene>
    <name evidence="6" type="ORF">PYX00_003531</name>
</gene>
<feature type="domain" description="Guanylate cyclase" evidence="5">
    <location>
        <begin position="104"/>
        <end position="240"/>
    </location>
</feature>
<keyword evidence="1" id="KW-0547">Nucleotide-binding</keyword>
<evidence type="ECO:0000256" key="3">
    <source>
        <dbReference type="ARBA" id="ARBA00023239"/>
    </source>
</evidence>
<accession>A0AAW2I0S8</accession>
<evidence type="ECO:0000256" key="1">
    <source>
        <dbReference type="ARBA" id="ARBA00022741"/>
    </source>
</evidence>
<dbReference type="Gene3D" id="3.30.70.1230">
    <property type="entry name" value="Nucleotide cyclase"/>
    <property type="match status" value="2"/>
</dbReference>
<dbReference type="InterPro" id="IPR027417">
    <property type="entry name" value="P-loop_NTPase"/>
</dbReference>
<feature type="compositionally biased region" description="Basic and acidic residues" evidence="4">
    <location>
        <begin position="851"/>
        <end position="860"/>
    </location>
</feature>
<comment type="caution">
    <text evidence="6">The sequence shown here is derived from an EMBL/GenBank/DDBJ whole genome shotgun (WGS) entry which is preliminary data.</text>
</comment>
<dbReference type="GO" id="GO:0009190">
    <property type="term" value="P:cyclic nucleotide biosynthetic process"/>
    <property type="evidence" value="ECO:0007669"/>
    <property type="project" value="InterPro"/>
</dbReference>
<feature type="compositionally biased region" description="Basic and acidic residues" evidence="4">
    <location>
        <begin position="869"/>
        <end position="880"/>
    </location>
</feature>
<organism evidence="6">
    <name type="scientific">Menopon gallinae</name>
    <name type="common">poultry shaft louse</name>
    <dbReference type="NCBI Taxonomy" id="328185"/>
    <lineage>
        <taxon>Eukaryota</taxon>
        <taxon>Metazoa</taxon>
        <taxon>Ecdysozoa</taxon>
        <taxon>Arthropoda</taxon>
        <taxon>Hexapoda</taxon>
        <taxon>Insecta</taxon>
        <taxon>Pterygota</taxon>
        <taxon>Neoptera</taxon>
        <taxon>Paraneoptera</taxon>
        <taxon>Psocodea</taxon>
        <taxon>Troctomorpha</taxon>
        <taxon>Phthiraptera</taxon>
        <taxon>Amblycera</taxon>
        <taxon>Menoponidae</taxon>
        <taxon>Menopon</taxon>
    </lineage>
</organism>
<dbReference type="GO" id="GO:0005737">
    <property type="term" value="C:cytoplasm"/>
    <property type="evidence" value="ECO:0007669"/>
    <property type="project" value="TreeGrafter"/>
</dbReference>
<dbReference type="InterPro" id="IPR001054">
    <property type="entry name" value="A/G_cyclase"/>
</dbReference>
<proteinExistence type="predicted"/>
<dbReference type="CDD" id="cd07302">
    <property type="entry name" value="CHD"/>
    <property type="match status" value="2"/>
</dbReference>
<dbReference type="EMBL" id="JARGDH010000002">
    <property type="protein sequence ID" value="KAL0275779.1"/>
    <property type="molecule type" value="Genomic_DNA"/>
</dbReference>
<keyword evidence="3" id="KW-0456">Lyase</keyword>
<evidence type="ECO:0000313" key="6">
    <source>
        <dbReference type="EMBL" id="KAL0275779.1"/>
    </source>
</evidence>
<feature type="domain" description="Guanylate cyclase" evidence="5">
    <location>
        <begin position="355"/>
        <end position="489"/>
    </location>
</feature>
<feature type="region of interest" description="Disordered" evidence="4">
    <location>
        <begin position="1462"/>
        <end position="1494"/>
    </location>
</feature>
<dbReference type="FunFam" id="3.30.70.1230:FF:000017">
    <property type="entry name" value="Adenylate cyclase type 10"/>
    <property type="match status" value="1"/>
</dbReference>
<name>A0AAW2I0S8_9NEOP</name>
<protein>
    <recommendedName>
        <fullName evidence="5">Guanylate cyclase domain-containing protein</fullName>
    </recommendedName>
</protein>
<evidence type="ECO:0000256" key="4">
    <source>
        <dbReference type="SAM" id="MobiDB-lite"/>
    </source>
</evidence>
<reference evidence="6" key="1">
    <citation type="journal article" date="2024" name="Gigascience">
        <title>Chromosome-level genome of the poultry shaft louse Menopon gallinae provides insight into the host-switching and adaptive evolution of parasitic lice.</title>
        <authorList>
            <person name="Xu Y."/>
            <person name="Ma L."/>
            <person name="Liu S."/>
            <person name="Liang Y."/>
            <person name="Liu Q."/>
            <person name="He Z."/>
            <person name="Tian L."/>
            <person name="Duan Y."/>
            <person name="Cai W."/>
            <person name="Li H."/>
            <person name="Song F."/>
        </authorList>
    </citation>
    <scope>NUCLEOTIDE SEQUENCE</scope>
    <source>
        <strain evidence="6">Cailab_2023a</strain>
    </source>
</reference>
<dbReference type="Gene3D" id="3.40.50.300">
    <property type="entry name" value="P-loop containing nucleotide triphosphate hydrolases"/>
    <property type="match status" value="1"/>
</dbReference>
<dbReference type="PANTHER" id="PTHR16305:SF28">
    <property type="entry name" value="GUANYLATE CYCLASE DOMAIN-CONTAINING PROTEIN"/>
    <property type="match status" value="1"/>
</dbReference>
<evidence type="ECO:0000256" key="2">
    <source>
        <dbReference type="ARBA" id="ARBA00022840"/>
    </source>
</evidence>
<dbReference type="SUPFAM" id="SSF55073">
    <property type="entry name" value="Nucleotide cyclase"/>
    <property type="match status" value="2"/>
</dbReference>